<dbReference type="SUPFAM" id="SSF53850">
    <property type="entry name" value="Periplasmic binding protein-like II"/>
    <property type="match status" value="1"/>
</dbReference>
<dbReference type="SUPFAM" id="SSF46785">
    <property type="entry name" value="Winged helix' DNA-binding domain"/>
    <property type="match status" value="1"/>
</dbReference>
<feature type="domain" description="HTH lysR-type" evidence="5">
    <location>
        <begin position="1"/>
        <end position="59"/>
    </location>
</feature>
<organism evidence="7 8">
    <name type="scientific">Acinetobacter johnsonii</name>
    <dbReference type="NCBI Taxonomy" id="40214"/>
    <lineage>
        <taxon>Bacteria</taxon>
        <taxon>Pseudomonadati</taxon>
        <taxon>Pseudomonadota</taxon>
        <taxon>Gammaproteobacteria</taxon>
        <taxon>Moraxellales</taxon>
        <taxon>Moraxellaceae</taxon>
        <taxon>Acinetobacter</taxon>
    </lineage>
</organism>
<dbReference type="FunFam" id="1.10.10.10:FF:000001">
    <property type="entry name" value="LysR family transcriptional regulator"/>
    <property type="match status" value="1"/>
</dbReference>
<dbReference type="PANTHER" id="PTHR30537:SF5">
    <property type="entry name" value="HTH-TYPE TRANSCRIPTIONAL ACTIVATOR TTDR-RELATED"/>
    <property type="match status" value="1"/>
</dbReference>
<reference evidence="6 9" key="2">
    <citation type="submission" date="2020-12" db="EMBL/GenBank/DDBJ databases">
        <title>FDA dAtabase for Regulatory Grade micrObial Sequences (FDA-ARGOS): Supporting development and validation of Infectious Disease Dx tests.</title>
        <authorList>
            <person name="Sproer C."/>
            <person name="Gronow S."/>
            <person name="Severitt S."/>
            <person name="Schroder I."/>
            <person name="Tallon L."/>
            <person name="Sadzewicz L."/>
            <person name="Zhao X."/>
            <person name="Boylan J."/>
            <person name="Ott S."/>
            <person name="Bowen H."/>
            <person name="Vavikolanu K."/>
            <person name="Mehta A."/>
            <person name="Aluvathingal J."/>
            <person name="Nadendla S."/>
            <person name="Lowell S."/>
            <person name="Myers T."/>
            <person name="Yan Y."/>
            <person name="Sichtig H."/>
        </authorList>
    </citation>
    <scope>NUCLEOTIDE SEQUENCE [LARGE SCALE GENOMIC DNA]</scope>
    <source>
        <strain evidence="6 9">FDAARGOS_910</strain>
    </source>
</reference>
<keyword evidence="4" id="KW-0804">Transcription</keyword>
<dbReference type="InterPro" id="IPR036388">
    <property type="entry name" value="WH-like_DNA-bd_sf"/>
</dbReference>
<dbReference type="Gene3D" id="3.40.190.290">
    <property type="match status" value="1"/>
</dbReference>
<proteinExistence type="inferred from homology"/>
<evidence type="ECO:0000259" key="5">
    <source>
        <dbReference type="PROSITE" id="PS50931"/>
    </source>
</evidence>
<evidence type="ECO:0000313" key="8">
    <source>
        <dbReference type="Proteomes" id="UP000254227"/>
    </source>
</evidence>
<dbReference type="InterPro" id="IPR005119">
    <property type="entry name" value="LysR_subst-bd"/>
</dbReference>
<dbReference type="InterPro" id="IPR036390">
    <property type="entry name" value="WH_DNA-bd_sf"/>
</dbReference>
<evidence type="ECO:0000313" key="7">
    <source>
        <dbReference type="EMBL" id="SUT99163.1"/>
    </source>
</evidence>
<keyword evidence="2" id="KW-0805">Transcription regulation</keyword>
<evidence type="ECO:0000313" key="6">
    <source>
        <dbReference type="EMBL" id="QPS03654.1"/>
    </source>
</evidence>
<dbReference type="Pfam" id="PF03466">
    <property type="entry name" value="LysR_substrate"/>
    <property type="match status" value="1"/>
</dbReference>
<dbReference type="GO" id="GO:0003700">
    <property type="term" value="F:DNA-binding transcription factor activity"/>
    <property type="evidence" value="ECO:0007669"/>
    <property type="project" value="InterPro"/>
</dbReference>
<evidence type="ECO:0000256" key="4">
    <source>
        <dbReference type="ARBA" id="ARBA00023163"/>
    </source>
</evidence>
<gene>
    <name evidence="7" type="primary">ttdR</name>
    <name evidence="6" type="ORF">I6G67_15915</name>
    <name evidence="7" type="ORF">NCTC10308_03132</name>
</gene>
<dbReference type="EMBL" id="UFRV01000006">
    <property type="protein sequence ID" value="SUT99163.1"/>
    <property type="molecule type" value="Genomic_DNA"/>
</dbReference>
<comment type="similarity">
    <text evidence="1">Belongs to the LysR transcriptional regulatory family.</text>
</comment>
<sequence length="295" mass="33323">MDQFKAMKSFACIIEQGSLSKAAELLNSSPSSIARLLASLEESLGIRLVNRTTRSISLTEEGAEYLAWCRHILNEVELMQASLEARKNSISGELKISAPIEFGNIFIAPLVNQYLQKYPTVSIQLNLSDQFEDIVQSNLDLAIRIGDLPDSSLIATRIGETRLVYCASQSFLAKEKILTPIDLENKKRVVVSSFRSDWVFMDQGEKIILANKPILFTDQISVARQACIEGLGVGCFYYYQVAKAIKSQQLSIILDDFNQKKIPIHFVYPHAKLISPRVKHFMSWIKDKITEFSFY</sequence>
<dbReference type="EMBL" id="CP065666">
    <property type="protein sequence ID" value="QPS03654.1"/>
    <property type="molecule type" value="Genomic_DNA"/>
</dbReference>
<dbReference type="RefSeq" id="WP_004692863.1">
    <property type="nucleotide sequence ID" value="NZ_BBTB01000013.1"/>
</dbReference>
<evidence type="ECO:0000256" key="1">
    <source>
        <dbReference type="ARBA" id="ARBA00009437"/>
    </source>
</evidence>
<dbReference type="GO" id="GO:0003677">
    <property type="term" value="F:DNA binding"/>
    <property type="evidence" value="ECO:0007669"/>
    <property type="project" value="UniProtKB-KW"/>
</dbReference>
<evidence type="ECO:0000256" key="2">
    <source>
        <dbReference type="ARBA" id="ARBA00023015"/>
    </source>
</evidence>
<keyword evidence="3" id="KW-0238">DNA-binding</keyword>
<accession>A0A380U864</accession>
<evidence type="ECO:0000313" key="9">
    <source>
        <dbReference type="Proteomes" id="UP000595107"/>
    </source>
</evidence>
<dbReference type="PANTHER" id="PTHR30537">
    <property type="entry name" value="HTH-TYPE TRANSCRIPTIONAL REGULATOR"/>
    <property type="match status" value="1"/>
</dbReference>
<dbReference type="Gene3D" id="1.10.10.10">
    <property type="entry name" value="Winged helix-like DNA-binding domain superfamily/Winged helix DNA-binding domain"/>
    <property type="match status" value="1"/>
</dbReference>
<dbReference type="AlphaFoldDB" id="A0A380U864"/>
<name>A0A380U864_ACIJO</name>
<reference evidence="7 8" key="1">
    <citation type="submission" date="2018-06" db="EMBL/GenBank/DDBJ databases">
        <authorList>
            <consortium name="Pathogen Informatics"/>
            <person name="Doyle S."/>
        </authorList>
    </citation>
    <scope>NUCLEOTIDE SEQUENCE [LARGE SCALE GENOMIC DNA]</scope>
    <source>
        <strain evidence="7 8">NCTC10308</strain>
    </source>
</reference>
<evidence type="ECO:0000256" key="3">
    <source>
        <dbReference type="ARBA" id="ARBA00023125"/>
    </source>
</evidence>
<dbReference type="Proteomes" id="UP000595107">
    <property type="component" value="Chromosome"/>
</dbReference>
<dbReference type="Pfam" id="PF00126">
    <property type="entry name" value="HTH_1"/>
    <property type="match status" value="1"/>
</dbReference>
<dbReference type="InterPro" id="IPR058163">
    <property type="entry name" value="LysR-type_TF_proteobact-type"/>
</dbReference>
<dbReference type="PROSITE" id="PS50931">
    <property type="entry name" value="HTH_LYSR"/>
    <property type="match status" value="1"/>
</dbReference>
<protein>
    <submittedName>
        <fullName evidence="6">LysR family transcriptional regulator</fullName>
    </submittedName>
    <submittedName>
        <fullName evidence="7">Transcriptional regulator, LysR family</fullName>
    </submittedName>
</protein>
<dbReference type="Proteomes" id="UP000254227">
    <property type="component" value="Unassembled WGS sequence"/>
</dbReference>
<dbReference type="InterPro" id="IPR000847">
    <property type="entry name" value="LysR_HTH_N"/>
</dbReference>